<keyword evidence="2" id="KW-1185">Reference proteome</keyword>
<evidence type="ECO:0000313" key="2">
    <source>
        <dbReference type="Proteomes" id="UP000326354"/>
    </source>
</evidence>
<protein>
    <submittedName>
        <fullName evidence="1">Adhesin</fullName>
    </submittedName>
</protein>
<evidence type="ECO:0000313" key="1">
    <source>
        <dbReference type="EMBL" id="BBM85070.1"/>
    </source>
</evidence>
<name>A0A5S9IQ30_UABAM</name>
<sequence length="451" mass="48490">MQQKLIYIFIVLFICTSALMAEEYDIPEFKKVDKKTKGNHVCQYPIRPSTSTLFFVSSFANPGSMEIEPNDNTINANPAITSSGQNLDVSGNLTSDDIDSYRLEVTKGDVVGIAIKGNGLDTVVGIYDASGNEIISNDDHSGVASFYPAGSPLPSPTSTENSALTWIAPENGTFFVVVKGFDESVSGDYTLEIRNTRPFLETQPRGTKQIIFLDFDGESINSRELFGQGKASATLSPMVDFLTNWGLTAFEERQVADAIINTITQDLEKLKAINPNADFEIRNSYDHPNDFGLPHVSRVIIGGTIDQIGFPTIGIASSVDPGNFATQDTAVVLLDLLSAPASDPNSINSLPLARGFSKVNAVGLVVGKIASHEIGHFLGCWHTNNQNNAHCIMDQGGDLKNSSGIGNDNQLGSGDDKAVNFAKDIYMENEGIATGSENTDIRAAYALSKGK</sequence>
<organism evidence="1 2">
    <name type="scientific">Uabimicrobium amorphum</name>
    <dbReference type="NCBI Taxonomy" id="2596890"/>
    <lineage>
        <taxon>Bacteria</taxon>
        <taxon>Pseudomonadati</taxon>
        <taxon>Planctomycetota</taxon>
        <taxon>Candidatus Uabimicrobiia</taxon>
        <taxon>Candidatus Uabimicrobiales</taxon>
        <taxon>Candidatus Uabimicrobiaceae</taxon>
        <taxon>Candidatus Uabimicrobium</taxon>
    </lineage>
</organism>
<dbReference type="KEGG" id="uam:UABAM_03433"/>
<dbReference type="AlphaFoldDB" id="A0A5S9IQ30"/>
<dbReference type="Gene3D" id="2.60.120.380">
    <property type="match status" value="1"/>
</dbReference>
<accession>A0A5S9IQ30</accession>
<gene>
    <name evidence="1" type="ORF">UABAM_03433</name>
</gene>
<proteinExistence type="predicted"/>
<reference evidence="1 2" key="1">
    <citation type="submission" date="2019-08" db="EMBL/GenBank/DDBJ databases">
        <title>Complete genome sequence of Candidatus Uab amorphum.</title>
        <authorList>
            <person name="Shiratori T."/>
            <person name="Suzuki S."/>
            <person name="Kakizawa Y."/>
            <person name="Ishida K."/>
        </authorList>
    </citation>
    <scope>NUCLEOTIDE SEQUENCE [LARGE SCALE GENOMIC DNA]</scope>
    <source>
        <strain evidence="1 2">SRT547</strain>
    </source>
</reference>
<dbReference type="SUPFAM" id="SSF55486">
    <property type="entry name" value="Metalloproteases ('zincins'), catalytic domain"/>
    <property type="match status" value="1"/>
</dbReference>
<dbReference type="RefSeq" id="WP_151969190.1">
    <property type="nucleotide sequence ID" value="NZ_AP019860.1"/>
</dbReference>
<dbReference type="OrthoDB" id="2806980at2"/>
<dbReference type="Proteomes" id="UP000326354">
    <property type="component" value="Chromosome"/>
</dbReference>
<dbReference type="EMBL" id="AP019860">
    <property type="protein sequence ID" value="BBM85070.1"/>
    <property type="molecule type" value="Genomic_DNA"/>
</dbReference>